<dbReference type="Pfam" id="PF00379">
    <property type="entry name" value="Chitin_bind_4"/>
    <property type="match status" value="1"/>
</dbReference>
<protein>
    <submittedName>
        <fullName evidence="4">Uncharacterized protein</fullName>
    </submittedName>
</protein>
<dbReference type="PROSITE" id="PS51155">
    <property type="entry name" value="CHIT_BIND_RR_2"/>
    <property type="match status" value="1"/>
</dbReference>
<dbReference type="PANTHER" id="PTHR12236:SF75">
    <property type="entry name" value="CUTICULAR PROTEIN 62BB, ISOFORM A"/>
    <property type="match status" value="1"/>
</dbReference>
<dbReference type="InterPro" id="IPR051217">
    <property type="entry name" value="Insect_Cuticle_Struc_Prot"/>
</dbReference>
<gene>
    <name evidence="4" type="ORF">CHILSU_LOCUS8440</name>
</gene>
<dbReference type="InterPro" id="IPR000618">
    <property type="entry name" value="Insect_cuticle"/>
</dbReference>
<organism evidence="4 5">
    <name type="scientific">Chilo suppressalis</name>
    <name type="common">Asiatic rice borer moth</name>
    <dbReference type="NCBI Taxonomy" id="168631"/>
    <lineage>
        <taxon>Eukaryota</taxon>
        <taxon>Metazoa</taxon>
        <taxon>Ecdysozoa</taxon>
        <taxon>Arthropoda</taxon>
        <taxon>Hexapoda</taxon>
        <taxon>Insecta</taxon>
        <taxon>Pterygota</taxon>
        <taxon>Neoptera</taxon>
        <taxon>Endopterygota</taxon>
        <taxon>Lepidoptera</taxon>
        <taxon>Glossata</taxon>
        <taxon>Ditrysia</taxon>
        <taxon>Pyraloidea</taxon>
        <taxon>Crambidae</taxon>
        <taxon>Crambinae</taxon>
        <taxon>Chilo</taxon>
    </lineage>
</organism>
<evidence type="ECO:0000313" key="5">
    <source>
        <dbReference type="Proteomes" id="UP001153292"/>
    </source>
</evidence>
<dbReference type="PANTHER" id="PTHR12236">
    <property type="entry name" value="STRUCTURAL CONTITUENT OF CUTICLE"/>
    <property type="match status" value="1"/>
</dbReference>
<sequence length="211" mass="23788">MKPNSYCTIGIDFQFYLHIKCGETATEAKLSDQRKNNHWVSSLHESKMFQKLFAVLSYLVISTTCTILHQQPIPLLLGLQNHDDPNYSFAYNVNDPHTGDVKSQHESRRGDVVLGQYSLVQPDGVQRTVDYRADVHRGFTATVNNEARPAIHQVAQTTETPEEPLRQSNLNVHIIHYYPSASYTTTSAPVRVAISRTSLHQTISNGHYPLA</sequence>
<dbReference type="InterPro" id="IPR031311">
    <property type="entry name" value="CHIT_BIND_RR_consensus"/>
</dbReference>
<name>A0ABN8L9F0_CHISP</name>
<evidence type="ECO:0000256" key="3">
    <source>
        <dbReference type="PROSITE-ProRule" id="PRU00497"/>
    </source>
</evidence>
<evidence type="ECO:0000256" key="2">
    <source>
        <dbReference type="ARBA" id="ARBA00022729"/>
    </source>
</evidence>
<keyword evidence="5" id="KW-1185">Reference proteome</keyword>
<evidence type="ECO:0000256" key="1">
    <source>
        <dbReference type="ARBA" id="ARBA00022460"/>
    </source>
</evidence>
<proteinExistence type="predicted"/>
<reference evidence="4" key="1">
    <citation type="submission" date="2021-12" db="EMBL/GenBank/DDBJ databases">
        <authorList>
            <person name="King R."/>
        </authorList>
    </citation>
    <scope>NUCLEOTIDE SEQUENCE</scope>
</reference>
<keyword evidence="2" id="KW-0732">Signal</keyword>
<evidence type="ECO:0000313" key="4">
    <source>
        <dbReference type="EMBL" id="CAH2989041.1"/>
    </source>
</evidence>
<dbReference type="PRINTS" id="PR00947">
    <property type="entry name" value="CUTICLE"/>
</dbReference>
<keyword evidence="1 3" id="KW-0193">Cuticle</keyword>
<dbReference type="Proteomes" id="UP001153292">
    <property type="component" value="Chromosome 3"/>
</dbReference>
<dbReference type="EMBL" id="OU963896">
    <property type="protein sequence ID" value="CAH2989041.1"/>
    <property type="molecule type" value="Genomic_DNA"/>
</dbReference>
<accession>A0ABN8L9F0</accession>
<dbReference type="PROSITE" id="PS00233">
    <property type="entry name" value="CHIT_BIND_RR_1"/>
    <property type="match status" value="1"/>
</dbReference>